<dbReference type="Gene3D" id="3.40.50.300">
    <property type="entry name" value="P-loop containing nucleotide triphosphate hydrolases"/>
    <property type="match status" value="1"/>
</dbReference>
<dbReference type="Pfam" id="PF02874">
    <property type="entry name" value="ATP-synt_ab_N"/>
    <property type="match status" value="1"/>
</dbReference>
<evidence type="ECO:0000256" key="7">
    <source>
        <dbReference type="ARBA" id="ARBA00022967"/>
    </source>
</evidence>
<keyword evidence="8 12" id="KW-0406">Ion transport</keyword>
<dbReference type="InterPro" id="IPR036121">
    <property type="entry name" value="ATPase_F1/V1/A1_a/bsu_N_sf"/>
</dbReference>
<keyword evidence="11 12" id="KW-0066">ATP synthesis</keyword>
<evidence type="ECO:0000256" key="2">
    <source>
        <dbReference type="ARBA" id="ARBA00008936"/>
    </source>
</evidence>
<dbReference type="OMA" id="SMEEGGW"/>
<proteinExistence type="inferred from homology"/>
<evidence type="ECO:0000256" key="11">
    <source>
        <dbReference type="ARBA" id="ARBA00023310"/>
    </source>
</evidence>
<comment type="function">
    <text evidence="12">Produces ATP from ADP in the presence of a proton gradient across the membrane. The catalytic sites are hosted primarily by the beta subunits.</text>
</comment>
<dbReference type="Pfam" id="PF22919">
    <property type="entry name" value="ATP-synt_VA_C"/>
    <property type="match status" value="1"/>
</dbReference>
<dbReference type="GO" id="GO:0046933">
    <property type="term" value="F:proton-transporting ATP synthase activity, rotational mechanism"/>
    <property type="evidence" value="ECO:0007669"/>
    <property type="project" value="UniProtKB-UniRule"/>
</dbReference>
<protein>
    <recommendedName>
        <fullName evidence="12">ATP synthase subunit beta</fullName>
        <ecNumber evidence="12">7.1.2.2</ecNumber>
    </recommendedName>
    <alternativeName>
        <fullName evidence="12">ATP synthase F1 sector subunit beta</fullName>
    </alternativeName>
    <alternativeName>
        <fullName evidence="12">F-ATPase subunit beta</fullName>
    </alternativeName>
</protein>
<evidence type="ECO:0000256" key="4">
    <source>
        <dbReference type="ARBA" id="ARBA00022741"/>
    </source>
</evidence>
<dbReference type="SMR" id="A0AAD0HAI4"/>
<evidence type="ECO:0000256" key="1">
    <source>
        <dbReference type="ARBA" id="ARBA00004170"/>
    </source>
</evidence>
<evidence type="ECO:0000256" key="10">
    <source>
        <dbReference type="ARBA" id="ARBA00023196"/>
    </source>
</evidence>
<keyword evidence="12" id="KW-1003">Cell membrane</keyword>
<dbReference type="InterPro" id="IPR020003">
    <property type="entry name" value="ATPase_a/bsu_AS"/>
</dbReference>
<dbReference type="SUPFAM" id="SSF52540">
    <property type="entry name" value="P-loop containing nucleoside triphosphate hydrolases"/>
    <property type="match status" value="1"/>
</dbReference>
<accession>A0AAD0HAI4</accession>
<keyword evidence="5 12" id="KW-0375">Hydrogen ion transport</keyword>
<dbReference type="PANTHER" id="PTHR15184">
    <property type="entry name" value="ATP SYNTHASE"/>
    <property type="match status" value="1"/>
</dbReference>
<dbReference type="Gene3D" id="1.10.1140.10">
    <property type="entry name" value="Bovine Mitochondrial F1-atpase, Atp Synthase Beta Chain, Chain D, domain 3"/>
    <property type="match status" value="1"/>
</dbReference>
<keyword evidence="7 12" id="KW-1278">Translocase</keyword>
<dbReference type="SUPFAM" id="SSF47917">
    <property type="entry name" value="C-terminal domain of alpha and beta subunits of F1 ATP synthase"/>
    <property type="match status" value="1"/>
</dbReference>
<dbReference type="PANTHER" id="PTHR15184:SF71">
    <property type="entry name" value="ATP SYNTHASE SUBUNIT BETA, MITOCHONDRIAL"/>
    <property type="match status" value="1"/>
</dbReference>
<dbReference type="FunFam" id="1.10.1140.10:FF:000001">
    <property type="entry name" value="ATP synthase subunit beta"/>
    <property type="match status" value="1"/>
</dbReference>
<dbReference type="CDD" id="cd18110">
    <property type="entry name" value="ATP-synt_F1_beta_C"/>
    <property type="match status" value="1"/>
</dbReference>
<dbReference type="InterPro" id="IPR004100">
    <property type="entry name" value="ATPase_F1/V1/A1_a/bsu_N"/>
</dbReference>
<evidence type="ECO:0000313" key="15">
    <source>
        <dbReference type="Proteomes" id="UP000239717"/>
    </source>
</evidence>
<dbReference type="CDD" id="cd01133">
    <property type="entry name" value="F1-ATPase_beta_CD"/>
    <property type="match status" value="1"/>
</dbReference>
<dbReference type="InterPro" id="IPR003593">
    <property type="entry name" value="AAA+_ATPase"/>
</dbReference>
<dbReference type="InterPro" id="IPR027417">
    <property type="entry name" value="P-loop_NTPase"/>
</dbReference>
<evidence type="ECO:0000256" key="8">
    <source>
        <dbReference type="ARBA" id="ARBA00023065"/>
    </source>
</evidence>
<evidence type="ECO:0000256" key="6">
    <source>
        <dbReference type="ARBA" id="ARBA00022840"/>
    </source>
</evidence>
<name>A0AAD0HAI4_CAMJU</name>
<sequence>MQGFISQVLGPVVDVDFNDYLPQINEAIVVNFESEGKKHKLVLEVAAHLGDNRVRTIAMDMTDGLVRGLKAEALGAPISVPVGEKVLGRIFNVTGDLIDEGEEIPFDKKWAIHRDPPAFEDQSTKSEIFETGIKVVDLLAPYAKGGKVGLFGGAGVGKTVIIMELIHNVAFKHSGYSVFAGVGERTREGNDLYNEMKESNVLDKVALCYGQMNEPPGARNRIALTGLTMAEYFRDEMGLDVLMFIDNIFRFSQSGSEMSALLGRIPSAVGYQPTLASEMGKFQERITSTKKGSITSVQAVYVPADDLTDPAPATVFAHLDATTVLNRAIAEKGIYPAVDPLDSTSRMLDPNIIGEEHYKVARGVQSVLQKYKDLQDIIAILGMDELSEEDKLVVERARKIEKFLSQPFFVAEVFTGSPGKYINLEDTIAGFKGILEGKYDHLPENAFYMVGNIDEAIAKAETLREISRGDTCLDNCKVEQKKAN</sequence>
<evidence type="ECO:0000259" key="13">
    <source>
        <dbReference type="SMART" id="SM00382"/>
    </source>
</evidence>
<dbReference type="EC" id="7.1.2.2" evidence="12"/>
<dbReference type="Proteomes" id="UP000239717">
    <property type="component" value="Chromosome"/>
</dbReference>
<comment type="subcellular location">
    <subcellularLocation>
        <location evidence="12">Cell membrane</location>
        <topology evidence="12">Peripheral membrane protein</topology>
    </subcellularLocation>
    <subcellularLocation>
        <location evidence="1">Membrane</location>
        <topology evidence="1">Peripheral membrane protein</topology>
    </subcellularLocation>
</comment>
<keyword evidence="3 12" id="KW-0813">Transport</keyword>
<dbReference type="GO" id="GO:0045259">
    <property type="term" value="C:proton-transporting ATP synthase complex"/>
    <property type="evidence" value="ECO:0007669"/>
    <property type="project" value="UniProtKB-KW"/>
</dbReference>
<evidence type="ECO:0000313" key="14">
    <source>
        <dbReference type="EMBL" id="AVL46640.1"/>
    </source>
</evidence>
<dbReference type="AlphaFoldDB" id="A0AAD0HAI4"/>
<comment type="similarity">
    <text evidence="2 12">Belongs to the ATPase alpha/beta chains family.</text>
</comment>
<dbReference type="SMART" id="SM00382">
    <property type="entry name" value="AAA"/>
    <property type="match status" value="1"/>
</dbReference>
<dbReference type="PROSITE" id="PS00152">
    <property type="entry name" value="ATPASE_ALPHA_BETA"/>
    <property type="match status" value="1"/>
</dbReference>
<keyword evidence="4 12" id="KW-0547">Nucleotide-binding</keyword>
<keyword evidence="10 12" id="KW-0139">CF(1)</keyword>
<evidence type="ECO:0000256" key="12">
    <source>
        <dbReference type="HAMAP-Rule" id="MF_01347"/>
    </source>
</evidence>
<dbReference type="InterPro" id="IPR050053">
    <property type="entry name" value="ATPase_alpha/beta_chains"/>
</dbReference>
<organism evidence="14 15">
    <name type="scientific">Campylobacter jejuni subsp. doylei</name>
    <dbReference type="NCBI Taxonomy" id="32021"/>
    <lineage>
        <taxon>Bacteria</taxon>
        <taxon>Pseudomonadati</taxon>
        <taxon>Campylobacterota</taxon>
        <taxon>Epsilonproteobacteria</taxon>
        <taxon>Campylobacterales</taxon>
        <taxon>Campylobacteraceae</taxon>
        <taxon>Campylobacter</taxon>
    </lineage>
</organism>
<dbReference type="InterPro" id="IPR024034">
    <property type="entry name" value="ATPase_F1/V1_b/a_C"/>
</dbReference>
<feature type="domain" description="AAA+ ATPase" evidence="13">
    <location>
        <begin position="144"/>
        <end position="322"/>
    </location>
</feature>
<dbReference type="FunFam" id="3.40.50.300:FF:000004">
    <property type="entry name" value="ATP synthase subunit beta"/>
    <property type="match status" value="1"/>
</dbReference>
<reference evidence="15" key="1">
    <citation type="submission" date="2018-03" db="EMBL/GenBank/DDBJ databases">
        <title>FDA dAtabase for Regulatory Grade micrObial Sequences (FDA-ARGOS): Supporting development and validation of Infectious Disease Dx tests.</title>
        <authorList>
            <person name="Kerrigan L."/>
            <person name="Tallon L."/>
            <person name="Sadzewicz L."/>
            <person name="Sengamalay N."/>
            <person name="Ott S."/>
            <person name="Godinez A."/>
            <person name="Nagaraj S."/>
            <person name="Vavikolanu K."/>
            <person name="Vyas G."/>
            <person name="Nadendla S."/>
            <person name="George J."/>
            <person name="Sichtig H."/>
        </authorList>
    </citation>
    <scope>NUCLEOTIDE SEQUENCE [LARGE SCALE GENOMIC DNA]</scope>
    <source>
        <strain evidence="15">FDAARGOS_295</strain>
    </source>
</reference>
<feature type="binding site" evidence="12">
    <location>
        <begin position="152"/>
        <end position="159"/>
    </location>
    <ligand>
        <name>ATP</name>
        <dbReference type="ChEBI" id="CHEBI:30616"/>
    </ligand>
</feature>
<evidence type="ECO:0000256" key="5">
    <source>
        <dbReference type="ARBA" id="ARBA00022781"/>
    </source>
</evidence>
<dbReference type="CDD" id="cd18115">
    <property type="entry name" value="ATP-synt_F1_beta_N"/>
    <property type="match status" value="1"/>
</dbReference>
<dbReference type="EMBL" id="CP027403">
    <property type="protein sequence ID" value="AVL46640.1"/>
    <property type="molecule type" value="Genomic_DNA"/>
</dbReference>
<comment type="catalytic activity">
    <reaction evidence="12">
        <text>ATP + H2O + 4 H(+)(in) = ADP + phosphate + 5 H(+)(out)</text>
        <dbReference type="Rhea" id="RHEA:57720"/>
        <dbReference type="ChEBI" id="CHEBI:15377"/>
        <dbReference type="ChEBI" id="CHEBI:15378"/>
        <dbReference type="ChEBI" id="CHEBI:30616"/>
        <dbReference type="ChEBI" id="CHEBI:43474"/>
        <dbReference type="ChEBI" id="CHEBI:456216"/>
        <dbReference type="EC" id="7.1.2.2"/>
    </reaction>
</comment>
<dbReference type="NCBIfam" id="TIGR01039">
    <property type="entry name" value="atpD"/>
    <property type="match status" value="1"/>
</dbReference>
<dbReference type="HAMAP" id="MF_01347">
    <property type="entry name" value="ATP_synth_beta_bact"/>
    <property type="match status" value="1"/>
</dbReference>
<evidence type="ECO:0000256" key="9">
    <source>
        <dbReference type="ARBA" id="ARBA00023136"/>
    </source>
</evidence>
<evidence type="ECO:0000256" key="3">
    <source>
        <dbReference type="ARBA" id="ARBA00022448"/>
    </source>
</evidence>
<gene>
    <name evidence="12 14" type="primary">atpD</name>
    <name evidence="14" type="ORF">CEP74_01865</name>
</gene>
<dbReference type="SUPFAM" id="SSF50615">
    <property type="entry name" value="N-terminal domain of alpha and beta subunits of F1 ATP synthase"/>
    <property type="match status" value="1"/>
</dbReference>
<dbReference type="GO" id="GO:0005524">
    <property type="term" value="F:ATP binding"/>
    <property type="evidence" value="ECO:0007669"/>
    <property type="project" value="UniProtKB-UniRule"/>
</dbReference>
<dbReference type="Pfam" id="PF00006">
    <property type="entry name" value="ATP-synt_ab"/>
    <property type="match status" value="1"/>
</dbReference>
<dbReference type="Gene3D" id="2.40.10.170">
    <property type="match status" value="1"/>
</dbReference>
<keyword evidence="9 12" id="KW-0472">Membrane</keyword>
<dbReference type="GO" id="GO:0005886">
    <property type="term" value="C:plasma membrane"/>
    <property type="evidence" value="ECO:0007669"/>
    <property type="project" value="UniProtKB-SubCell"/>
</dbReference>
<keyword evidence="6 12" id="KW-0067">ATP-binding</keyword>
<dbReference type="InterPro" id="IPR055190">
    <property type="entry name" value="ATP-synt_VA_C"/>
</dbReference>
<dbReference type="InterPro" id="IPR000194">
    <property type="entry name" value="ATPase_F1/V1/A1_a/bsu_nucl-bd"/>
</dbReference>
<dbReference type="InterPro" id="IPR005722">
    <property type="entry name" value="ATP_synth_F1_bsu"/>
</dbReference>